<evidence type="ECO:0000256" key="2">
    <source>
        <dbReference type="SAM" id="Phobius"/>
    </source>
</evidence>
<dbReference type="AlphaFoldDB" id="A0A4R2K8V2"/>
<dbReference type="GO" id="GO:1990281">
    <property type="term" value="C:efflux pump complex"/>
    <property type="evidence" value="ECO:0007669"/>
    <property type="project" value="TreeGrafter"/>
</dbReference>
<dbReference type="NCBIfam" id="TIGR01730">
    <property type="entry name" value="RND_mfp"/>
    <property type="match status" value="1"/>
</dbReference>
<keyword evidence="5" id="KW-1185">Reference proteome</keyword>
<comment type="similarity">
    <text evidence="1">Belongs to the membrane fusion protein (MFP) (TC 8.A.1) family.</text>
</comment>
<dbReference type="Gene3D" id="2.40.30.170">
    <property type="match status" value="1"/>
</dbReference>
<dbReference type="SUPFAM" id="SSF111369">
    <property type="entry name" value="HlyD-like secretion proteins"/>
    <property type="match status" value="1"/>
</dbReference>
<sequence length="435" mass="45620">MITGTVALLVRVLFRLAAVGLPIAVAVGLVFWSGSLKSGPAPVERSAAQRPVRVLTVAPMPFIAQVSGYGAVKPAREWRAIARIEGEIVETSESLANGSFVAEGALLLRIDDTDIRLSLAQIDARSAALDVRDGTLRASRDLADREYRLAAADLDRQRGLLAQGTISQTAVEQAERAELAAQSKLTEIGNQLALNAAEREILAAERASAARSLGFSEIRAPFDVLIAEVSADLGQVVTRSQLLFAADGTDRVEIAAQVPIGRMGPLIRLAGGGEPGAALSATVVMSQLGHEVRWPAEIARISEAIDARTQSVEVIVTVDGPLAQAVPGQRPPLRRGMFVEVRLAGPEVSALVVPAAAVWGREALVVTGDGRLARRTVTVGFQAGGLAVIRDGLAAGDRLVVSDPAVAVPGMKVQPVEDEELAASIRRRALGQAGE</sequence>
<protein>
    <submittedName>
        <fullName evidence="4">RND family efflux transporter MFP subunit</fullName>
    </submittedName>
</protein>
<keyword evidence="2" id="KW-1133">Transmembrane helix</keyword>
<feature type="domain" description="Multidrug resistance protein MdtA-like C-terminal permuted SH3" evidence="3">
    <location>
        <begin position="350"/>
        <end position="402"/>
    </location>
</feature>
<dbReference type="Gene3D" id="2.40.420.20">
    <property type="match status" value="1"/>
</dbReference>
<dbReference type="PANTHER" id="PTHR30469">
    <property type="entry name" value="MULTIDRUG RESISTANCE PROTEIN MDTA"/>
    <property type="match status" value="1"/>
</dbReference>
<gene>
    <name evidence="4" type="ORF">EV655_1266</name>
</gene>
<dbReference type="Proteomes" id="UP000295142">
    <property type="component" value="Unassembled WGS sequence"/>
</dbReference>
<evidence type="ECO:0000259" key="3">
    <source>
        <dbReference type="Pfam" id="PF25967"/>
    </source>
</evidence>
<dbReference type="RefSeq" id="WP_132546747.1">
    <property type="nucleotide sequence ID" value="NZ_SLWW01000026.1"/>
</dbReference>
<reference evidence="4 5" key="1">
    <citation type="submission" date="2019-03" db="EMBL/GenBank/DDBJ databases">
        <title>Genomic Encyclopedia of Type Strains, Phase IV (KMG-IV): sequencing the most valuable type-strain genomes for metagenomic binning, comparative biology and taxonomic classification.</title>
        <authorList>
            <person name="Goeker M."/>
        </authorList>
    </citation>
    <scope>NUCLEOTIDE SEQUENCE [LARGE SCALE GENOMIC DNA]</scope>
    <source>
        <strain evidence="4 5">DSM 4868</strain>
    </source>
</reference>
<dbReference type="Pfam" id="PF25967">
    <property type="entry name" value="RND-MFP_C"/>
    <property type="match status" value="1"/>
</dbReference>
<evidence type="ECO:0000256" key="1">
    <source>
        <dbReference type="ARBA" id="ARBA00009477"/>
    </source>
</evidence>
<dbReference type="GO" id="GO:0015562">
    <property type="term" value="F:efflux transmembrane transporter activity"/>
    <property type="evidence" value="ECO:0007669"/>
    <property type="project" value="TreeGrafter"/>
</dbReference>
<comment type="caution">
    <text evidence="4">The sequence shown here is derived from an EMBL/GenBank/DDBJ whole genome shotgun (WGS) entry which is preliminary data.</text>
</comment>
<dbReference type="PANTHER" id="PTHR30469:SF15">
    <property type="entry name" value="HLYD FAMILY OF SECRETION PROTEINS"/>
    <property type="match status" value="1"/>
</dbReference>
<keyword evidence="2" id="KW-0472">Membrane</keyword>
<feature type="transmembrane region" description="Helical" evidence="2">
    <location>
        <begin position="12"/>
        <end position="32"/>
    </location>
</feature>
<dbReference type="Gene3D" id="1.10.287.470">
    <property type="entry name" value="Helix hairpin bin"/>
    <property type="match status" value="1"/>
</dbReference>
<dbReference type="EMBL" id="SLWW01000026">
    <property type="protein sequence ID" value="TCO68532.1"/>
    <property type="molecule type" value="Genomic_DNA"/>
</dbReference>
<name>A0A4R2K8V2_9RHOB</name>
<dbReference type="InterPro" id="IPR058627">
    <property type="entry name" value="MdtA-like_C"/>
</dbReference>
<accession>A0A4R2K8V2</accession>
<organism evidence="4 5">
    <name type="scientific">Rhodovulum euryhalinum</name>
    <dbReference type="NCBI Taxonomy" id="35805"/>
    <lineage>
        <taxon>Bacteria</taxon>
        <taxon>Pseudomonadati</taxon>
        <taxon>Pseudomonadota</taxon>
        <taxon>Alphaproteobacteria</taxon>
        <taxon>Rhodobacterales</taxon>
        <taxon>Paracoccaceae</taxon>
        <taxon>Rhodovulum</taxon>
    </lineage>
</organism>
<evidence type="ECO:0000313" key="5">
    <source>
        <dbReference type="Proteomes" id="UP000295142"/>
    </source>
</evidence>
<evidence type="ECO:0000313" key="4">
    <source>
        <dbReference type="EMBL" id="TCO68532.1"/>
    </source>
</evidence>
<dbReference type="OrthoDB" id="7811737at2"/>
<proteinExistence type="inferred from homology"/>
<keyword evidence="2" id="KW-0812">Transmembrane</keyword>
<dbReference type="Gene3D" id="2.40.50.100">
    <property type="match status" value="1"/>
</dbReference>
<dbReference type="InterPro" id="IPR006143">
    <property type="entry name" value="RND_pump_MFP"/>
</dbReference>